<proteinExistence type="predicted"/>
<accession>A0ACD4ZNK4</accession>
<dbReference type="Proteomes" id="UP001348369">
    <property type="component" value="Chromosome"/>
</dbReference>
<protein>
    <submittedName>
        <fullName evidence="1">NDP-sugar synthase</fullName>
    </submittedName>
</protein>
<evidence type="ECO:0000313" key="1">
    <source>
        <dbReference type="EMBL" id="WSB99769.1"/>
    </source>
</evidence>
<organism evidence="1 2">
    <name type="scientific">Streptomyces scopuliridis</name>
    <dbReference type="NCBI Taxonomy" id="452529"/>
    <lineage>
        <taxon>Bacteria</taxon>
        <taxon>Bacillati</taxon>
        <taxon>Actinomycetota</taxon>
        <taxon>Actinomycetes</taxon>
        <taxon>Kitasatosporales</taxon>
        <taxon>Streptomycetaceae</taxon>
        <taxon>Streptomyces</taxon>
    </lineage>
</organism>
<reference evidence="1" key="1">
    <citation type="submission" date="2022-10" db="EMBL/GenBank/DDBJ databases">
        <title>The complete genomes of actinobacterial strains from the NBC collection.</title>
        <authorList>
            <person name="Joergensen T.S."/>
            <person name="Alvarez Arevalo M."/>
            <person name="Sterndorff E.B."/>
            <person name="Faurdal D."/>
            <person name="Vuksanovic O."/>
            <person name="Mourched A.-S."/>
            <person name="Charusanti P."/>
            <person name="Shaw S."/>
            <person name="Blin K."/>
            <person name="Weber T."/>
        </authorList>
    </citation>
    <scope>NUCLEOTIDE SEQUENCE</scope>
    <source>
        <strain evidence="1">NBC 01771</strain>
    </source>
</reference>
<sequence length="377" mass="38964">MHVRTEAPTPAGSGDDTVTEAILLVGGKGTRLRPLTARTPKPMVPAAGVPFLTHQLARARAAGVEHIVLATSYLAEVFEPYFGDGSSLGLSLEYVTERDPLGTGGAIRNVASRLDSGPDDPVLIFNGDILTGLDIRALVRTHASSGADVSLHLTRVEDPRAFGLVPTDANGRVTAFLEKPQTPEEIVTDQINAGAYVFRRSVIDSIPEGRPVSVERETFPDLLAAGAHLQGMVDSTYWLDLGTPQAFVRGSADLVLGRAPSPAVPGQCGERLILPTATVAPDAKLTGGTVIGPSARIGEGARIAGSAILDGAIVEPGAVITNSLIGAGARVGARAVLSDTVVGDGAVVGADNELRQGVRVWCDAVLPAGAVRFSSDV</sequence>
<dbReference type="EMBL" id="CP109109">
    <property type="protein sequence ID" value="WSB99769.1"/>
    <property type="molecule type" value="Genomic_DNA"/>
</dbReference>
<gene>
    <name evidence="1" type="ORF">OG835_24085</name>
</gene>
<keyword evidence="2" id="KW-1185">Reference proteome</keyword>
<evidence type="ECO:0000313" key="2">
    <source>
        <dbReference type="Proteomes" id="UP001348369"/>
    </source>
</evidence>
<name>A0ACD4ZNK4_9ACTN</name>